<dbReference type="EMBL" id="CP002101">
    <property type="protein sequence ID" value="AEH61617.1"/>
    <property type="molecule type" value="Genomic_DNA"/>
</dbReference>
<feature type="domain" description="ABC transporter" evidence="8">
    <location>
        <begin position="8"/>
        <end position="242"/>
    </location>
</feature>
<keyword evidence="5" id="KW-0547">Nucleotide-binding</keyword>
<evidence type="ECO:0000256" key="6">
    <source>
        <dbReference type="ARBA" id="ARBA00022840"/>
    </source>
</evidence>
<dbReference type="HOGENOM" id="CLU_000604_1_22_2"/>
<dbReference type="OrthoDB" id="18368at2157"/>
<dbReference type="GO" id="GO:0005524">
    <property type="term" value="F:ATP binding"/>
    <property type="evidence" value="ECO:0007669"/>
    <property type="project" value="UniProtKB-KW"/>
</dbReference>
<dbReference type="AlphaFoldDB" id="F7XQL8"/>
<dbReference type="InterPro" id="IPR027417">
    <property type="entry name" value="P-loop_NTPase"/>
</dbReference>
<organism evidence="9 10">
    <name type="scientific">Methanosalsum zhilinae (strain DSM 4017 / NBRC 107636 / OCM 62 / WeN5)</name>
    <name type="common">Methanohalophilus zhilinae</name>
    <dbReference type="NCBI Taxonomy" id="679901"/>
    <lineage>
        <taxon>Archaea</taxon>
        <taxon>Methanobacteriati</taxon>
        <taxon>Methanobacteriota</taxon>
        <taxon>Stenosarchaea group</taxon>
        <taxon>Methanomicrobia</taxon>
        <taxon>Methanosarcinales</taxon>
        <taxon>Methanosarcinaceae</taxon>
        <taxon>Methanosalsum</taxon>
    </lineage>
</organism>
<dbReference type="PANTHER" id="PTHR43166">
    <property type="entry name" value="AMINO ACID IMPORT ATP-BINDING PROTEIN"/>
    <property type="match status" value="1"/>
</dbReference>
<protein>
    <submittedName>
        <fullName evidence="9">ABC transporter related protein</fullName>
    </submittedName>
</protein>
<dbReference type="STRING" id="679901.Mzhil_1782"/>
<dbReference type="GO" id="GO:0016887">
    <property type="term" value="F:ATP hydrolysis activity"/>
    <property type="evidence" value="ECO:0007669"/>
    <property type="project" value="InterPro"/>
</dbReference>
<reference evidence="9" key="1">
    <citation type="submission" date="2010-07" db="EMBL/GenBank/DDBJ databases">
        <title>The complete genome of Methanosalsum zhilinae DSM 4017.</title>
        <authorList>
            <consortium name="US DOE Joint Genome Institute (JGI-PGF)"/>
            <person name="Lucas S."/>
            <person name="Copeland A."/>
            <person name="Lapidus A."/>
            <person name="Glavina del Rio T."/>
            <person name="Dalin E."/>
            <person name="Tice H."/>
            <person name="Bruce D."/>
            <person name="Goodwin L."/>
            <person name="Pitluck S."/>
            <person name="Kyrpides N."/>
            <person name="Mavromatis K."/>
            <person name="Ovchinnikova G."/>
            <person name="Daligault H."/>
            <person name="Detter J.C."/>
            <person name="Han C."/>
            <person name="Tapia R."/>
            <person name="Larimer F."/>
            <person name="Land M."/>
            <person name="Hauser L."/>
            <person name="Markowitz V."/>
            <person name="Cheng J.-F."/>
            <person name="Hugenholtz P."/>
            <person name="Woyke T."/>
            <person name="Wu D."/>
            <person name="Spring S."/>
            <person name="Schueler E."/>
            <person name="Brambilla E."/>
            <person name="Klenk H.-P."/>
            <person name="Eisen J.A."/>
        </authorList>
    </citation>
    <scope>NUCLEOTIDE SEQUENCE</scope>
    <source>
        <strain evidence="9">DSM 4017</strain>
    </source>
</reference>
<comment type="similarity">
    <text evidence="2">Belongs to the ABC transporter superfamily.</text>
</comment>
<dbReference type="Gene3D" id="3.40.50.300">
    <property type="entry name" value="P-loop containing nucleotide triphosphate hydrolases"/>
    <property type="match status" value="1"/>
</dbReference>
<evidence type="ECO:0000313" key="10">
    <source>
        <dbReference type="Proteomes" id="UP000006622"/>
    </source>
</evidence>
<dbReference type="SUPFAM" id="SSF52540">
    <property type="entry name" value="P-loop containing nucleoside triphosphate hydrolases"/>
    <property type="match status" value="1"/>
</dbReference>
<keyword evidence="4" id="KW-1003">Cell membrane</keyword>
<dbReference type="PANTHER" id="PTHR43166:SF9">
    <property type="entry name" value="GLUTAMATE_ASPARTATE IMPORT ATP-BINDING PROTEIN GLTL"/>
    <property type="match status" value="1"/>
</dbReference>
<evidence type="ECO:0000256" key="7">
    <source>
        <dbReference type="ARBA" id="ARBA00023136"/>
    </source>
</evidence>
<dbReference type="PROSITE" id="PS50893">
    <property type="entry name" value="ABC_TRANSPORTER_2"/>
    <property type="match status" value="1"/>
</dbReference>
<dbReference type="SMART" id="SM00382">
    <property type="entry name" value="AAA"/>
    <property type="match status" value="1"/>
</dbReference>
<evidence type="ECO:0000256" key="5">
    <source>
        <dbReference type="ARBA" id="ARBA00022741"/>
    </source>
</evidence>
<dbReference type="RefSeq" id="WP_013899053.1">
    <property type="nucleotide sequence ID" value="NC_015676.1"/>
</dbReference>
<dbReference type="InterPro" id="IPR050086">
    <property type="entry name" value="MetN_ABC_transporter-like"/>
</dbReference>
<accession>F7XQL8</accession>
<dbReference type="InterPro" id="IPR017871">
    <property type="entry name" value="ABC_transporter-like_CS"/>
</dbReference>
<dbReference type="GO" id="GO:0005886">
    <property type="term" value="C:plasma membrane"/>
    <property type="evidence" value="ECO:0007669"/>
    <property type="project" value="UniProtKB-SubCell"/>
</dbReference>
<dbReference type="InterPro" id="IPR003439">
    <property type="entry name" value="ABC_transporter-like_ATP-bd"/>
</dbReference>
<keyword evidence="6" id="KW-0067">ATP-binding</keyword>
<evidence type="ECO:0000313" key="9">
    <source>
        <dbReference type="EMBL" id="AEH61617.1"/>
    </source>
</evidence>
<evidence type="ECO:0000256" key="4">
    <source>
        <dbReference type="ARBA" id="ARBA00022475"/>
    </source>
</evidence>
<dbReference type="KEGG" id="mzh:Mzhil_1782"/>
<dbReference type="GeneID" id="10823423"/>
<gene>
    <name evidence="9" type="ordered locus">Mzhil_1782</name>
</gene>
<dbReference type="Pfam" id="PF00005">
    <property type="entry name" value="ABC_tran"/>
    <property type="match status" value="1"/>
</dbReference>
<evidence type="ECO:0000259" key="8">
    <source>
        <dbReference type="PROSITE" id="PS50893"/>
    </source>
</evidence>
<proteinExistence type="inferred from homology"/>
<keyword evidence="7" id="KW-0472">Membrane</keyword>
<keyword evidence="3" id="KW-0813">Transport</keyword>
<dbReference type="PROSITE" id="PS00211">
    <property type="entry name" value="ABC_TRANSPORTER_1"/>
    <property type="match status" value="1"/>
</dbReference>
<evidence type="ECO:0000256" key="3">
    <source>
        <dbReference type="ARBA" id="ARBA00022448"/>
    </source>
</evidence>
<evidence type="ECO:0000256" key="1">
    <source>
        <dbReference type="ARBA" id="ARBA00004202"/>
    </source>
</evidence>
<dbReference type="Proteomes" id="UP000006622">
    <property type="component" value="Chromosome"/>
</dbReference>
<comment type="subcellular location">
    <subcellularLocation>
        <location evidence="1">Cell membrane</location>
        <topology evidence="1">Peripheral membrane protein</topology>
    </subcellularLocation>
</comment>
<dbReference type="InterPro" id="IPR003593">
    <property type="entry name" value="AAA+_ATPase"/>
</dbReference>
<evidence type="ECO:0000256" key="2">
    <source>
        <dbReference type="ARBA" id="ARBA00005417"/>
    </source>
</evidence>
<keyword evidence="10" id="KW-1185">Reference proteome</keyword>
<sequence>MDNIDFVYKMKNISKKYDTKTVLQIEDLAIREGEIFCLVGPSGAGKSTLLRIMNFIETTDTGEIFFLGHKYTPGQTPQLKVTREVTTVFQRSALMTTSVWNNVIYPLKIRGRAISSTETERIKQILDDLGLADLIKQRADKLSGGEAQRVALARAIVFNPSVLLLDEPTANLDPANVDIIEKIISKYVQERKACIVMVTHNIFQARRLADRIALMHKGKMIEIKEKDDFFENPEEKITQDFLSGRLVF</sequence>
<name>F7XQL8_METZD</name>